<comment type="similarity">
    <text evidence="1">Belongs to the ATP-dependent AMP-binding enzyme family.</text>
</comment>
<dbReference type="Gene3D" id="3.40.50.12780">
    <property type="entry name" value="N-terminal domain of ligase-like"/>
    <property type="match status" value="1"/>
</dbReference>
<dbReference type="SUPFAM" id="SSF56801">
    <property type="entry name" value="Acetyl-CoA synthetase-like"/>
    <property type="match status" value="1"/>
</dbReference>
<proteinExistence type="inferred from homology"/>
<evidence type="ECO:0000313" key="6">
    <source>
        <dbReference type="Proteomes" id="UP000518752"/>
    </source>
</evidence>
<dbReference type="PANTHER" id="PTHR24096:SF149">
    <property type="entry name" value="AMP-BINDING DOMAIN-CONTAINING PROTEIN-RELATED"/>
    <property type="match status" value="1"/>
</dbReference>
<dbReference type="InterPro" id="IPR045851">
    <property type="entry name" value="AMP-bd_C_sf"/>
</dbReference>
<comment type="caution">
    <text evidence="5">The sequence shown here is derived from an EMBL/GenBank/DDBJ whole genome shotgun (WGS) entry which is preliminary data.</text>
</comment>
<dbReference type="OrthoDB" id="1898221at2759"/>
<dbReference type="AlphaFoldDB" id="A0A8H5LJZ1"/>
<keyword evidence="2" id="KW-0436">Ligase</keyword>
<evidence type="ECO:0000259" key="3">
    <source>
        <dbReference type="Pfam" id="PF00501"/>
    </source>
</evidence>
<dbReference type="Proteomes" id="UP000518752">
    <property type="component" value="Unassembled WGS sequence"/>
</dbReference>
<dbReference type="Pfam" id="PF13193">
    <property type="entry name" value="AMP-binding_C"/>
    <property type="match status" value="1"/>
</dbReference>
<feature type="domain" description="AMP-dependent synthetase/ligase" evidence="3">
    <location>
        <begin position="45"/>
        <end position="448"/>
    </location>
</feature>
<evidence type="ECO:0000313" key="5">
    <source>
        <dbReference type="EMBL" id="KAF5360126.1"/>
    </source>
</evidence>
<evidence type="ECO:0000256" key="2">
    <source>
        <dbReference type="ARBA" id="ARBA00022598"/>
    </source>
</evidence>
<dbReference type="InterPro" id="IPR042099">
    <property type="entry name" value="ANL_N_sf"/>
</dbReference>
<accession>A0A8H5LJZ1</accession>
<dbReference type="CDD" id="cd05911">
    <property type="entry name" value="Firefly_Luc_like"/>
    <property type="match status" value="1"/>
</dbReference>
<name>A0A8H5LJZ1_9AGAR</name>
<keyword evidence="6" id="KW-1185">Reference proteome</keyword>
<gene>
    <name evidence="5" type="ORF">D9757_011744</name>
</gene>
<evidence type="ECO:0000256" key="1">
    <source>
        <dbReference type="ARBA" id="ARBA00006432"/>
    </source>
</evidence>
<reference evidence="5 6" key="1">
    <citation type="journal article" date="2020" name="ISME J.">
        <title>Uncovering the hidden diversity of litter-decomposition mechanisms in mushroom-forming fungi.</title>
        <authorList>
            <person name="Floudas D."/>
            <person name="Bentzer J."/>
            <person name="Ahren D."/>
            <person name="Johansson T."/>
            <person name="Persson P."/>
            <person name="Tunlid A."/>
        </authorList>
    </citation>
    <scope>NUCLEOTIDE SEQUENCE [LARGE SCALE GENOMIC DNA]</scope>
    <source>
        <strain evidence="5 6">CBS 406.79</strain>
    </source>
</reference>
<dbReference type="GO" id="GO:0016405">
    <property type="term" value="F:CoA-ligase activity"/>
    <property type="evidence" value="ECO:0007669"/>
    <property type="project" value="TreeGrafter"/>
</dbReference>
<feature type="domain" description="AMP-binding enzyme C-terminal" evidence="4">
    <location>
        <begin position="499"/>
        <end position="584"/>
    </location>
</feature>
<dbReference type="InterPro" id="IPR025110">
    <property type="entry name" value="AMP-bd_C"/>
</dbReference>
<protein>
    <recommendedName>
        <fullName evidence="7">AMP binding protein</fullName>
    </recommendedName>
</protein>
<dbReference type="Gene3D" id="3.30.300.30">
    <property type="match status" value="1"/>
</dbReference>
<dbReference type="Pfam" id="PF00501">
    <property type="entry name" value="AMP-binding"/>
    <property type="match status" value="1"/>
</dbReference>
<sequence length="605" mass="66572">MFIQTPASRAHFPLTPLYECSIFTRLFSDPTGANDHNFIGPYPADEPAFVDAETGTTVSRVQLKRLALEFGWALSKPERIEGKKAPRTSRGDVVLLYSPNSLAYPMVLLGAIAAGLCCSLANSAYTAGELAFQYTDSKPKTILTTVEGFAVVREMFEKVLRVGWEEWKTKVIIIPDDFEWAGGKPAPKTPVSREFDALLKMEEMLGIGALVEEEKFDGKLTHETAFMCYSSGTTGNPKGVETTHQNATSLMDMSFHISPYIPGVDSSLAILPFYHIFAVIFNVLYSVYRGIKCVIMPRFDPVQYCANIERYRISLSMVVPPVLVVLARHPAVDQYDLSSIKWLWSGAAPLGASLQAQVKKRLLSKRKPGSVLYIAQGYGLTETTSSSHIMPLSAEGTKLGSVGVILPNLHARLIDPEHEGNDAQAIDVKPGQPGEIWIKGPSVMKGYLNNPTATRNTLTSDGYLKTGDIAIRDEEGFYFIVDRKKELIKYKGFQVAPAELESILLSHPEVADAAVIGVEDVVEATELPRAYVTHAKPAKISSRKSRAAFEKSVVKWMESKVAKHKYLRGGVVVIDAIPKSASGKIIRRDLRELAKKESNTAKSKL</sequence>
<dbReference type="PANTHER" id="PTHR24096">
    <property type="entry name" value="LONG-CHAIN-FATTY-ACID--COA LIGASE"/>
    <property type="match status" value="1"/>
</dbReference>
<dbReference type="EMBL" id="JAACJN010000218">
    <property type="protein sequence ID" value="KAF5360126.1"/>
    <property type="molecule type" value="Genomic_DNA"/>
</dbReference>
<dbReference type="InterPro" id="IPR020845">
    <property type="entry name" value="AMP-binding_CS"/>
</dbReference>
<evidence type="ECO:0000259" key="4">
    <source>
        <dbReference type="Pfam" id="PF13193"/>
    </source>
</evidence>
<evidence type="ECO:0008006" key="7">
    <source>
        <dbReference type="Google" id="ProtNLM"/>
    </source>
</evidence>
<organism evidence="5 6">
    <name type="scientific">Collybiopsis confluens</name>
    <dbReference type="NCBI Taxonomy" id="2823264"/>
    <lineage>
        <taxon>Eukaryota</taxon>
        <taxon>Fungi</taxon>
        <taxon>Dikarya</taxon>
        <taxon>Basidiomycota</taxon>
        <taxon>Agaricomycotina</taxon>
        <taxon>Agaricomycetes</taxon>
        <taxon>Agaricomycetidae</taxon>
        <taxon>Agaricales</taxon>
        <taxon>Marasmiineae</taxon>
        <taxon>Omphalotaceae</taxon>
        <taxon>Collybiopsis</taxon>
    </lineage>
</organism>
<dbReference type="PROSITE" id="PS00455">
    <property type="entry name" value="AMP_BINDING"/>
    <property type="match status" value="1"/>
</dbReference>
<dbReference type="InterPro" id="IPR000873">
    <property type="entry name" value="AMP-dep_synth/lig_dom"/>
</dbReference>